<name>A0A831XDR5_GEOME</name>
<comment type="caution">
    <text evidence="1">The sequence shown here is derived from an EMBL/GenBank/DDBJ whole genome shotgun (WGS) entry which is preliminary data.</text>
</comment>
<reference evidence="1" key="1">
    <citation type="journal article" date="2020" name="mSystems">
        <title>Genome- and Community-Level Interaction Insights into Carbon Utilization and Element Cycling Functions of Hydrothermarchaeota in Hydrothermal Sediment.</title>
        <authorList>
            <person name="Zhou Z."/>
            <person name="Liu Y."/>
            <person name="Xu W."/>
            <person name="Pan J."/>
            <person name="Luo Z.H."/>
            <person name="Li M."/>
        </authorList>
    </citation>
    <scope>NUCLEOTIDE SEQUENCE [LARGE SCALE GENOMIC DNA]</scope>
    <source>
        <strain evidence="1">SpSt-349</strain>
    </source>
</reference>
<dbReference type="AlphaFoldDB" id="A0A831XDR5"/>
<dbReference type="EMBL" id="DSOV01000016">
    <property type="protein sequence ID" value="HEN41652.1"/>
    <property type="molecule type" value="Genomic_DNA"/>
</dbReference>
<sequence length="180" mass="20110">MMNEPSEITAGDHITWTRYDADYLPADGWTLKYALRGPAAINLVSTPDGDSHIIDIPGSASKDFAPGAYSWAGYYEKSDGTRVTRYTGRIKIAPDLVAATVGYDGRSHAEKVLEAIERVIEGRATRGDQELTFDGKRIVKMTVAELIQLRQQYRNEVQAERRRAAAKAGRRTGRTIKYRM</sequence>
<evidence type="ECO:0000313" key="1">
    <source>
        <dbReference type="EMBL" id="HEN41652.1"/>
    </source>
</evidence>
<accession>A0A831XDR5</accession>
<organism evidence="1">
    <name type="scientific">Geobacter metallireducens</name>
    <dbReference type="NCBI Taxonomy" id="28232"/>
    <lineage>
        <taxon>Bacteria</taxon>
        <taxon>Pseudomonadati</taxon>
        <taxon>Thermodesulfobacteriota</taxon>
        <taxon>Desulfuromonadia</taxon>
        <taxon>Geobacterales</taxon>
        <taxon>Geobacteraceae</taxon>
        <taxon>Geobacter</taxon>
    </lineage>
</organism>
<proteinExistence type="predicted"/>
<protein>
    <submittedName>
        <fullName evidence="1">Uncharacterized protein</fullName>
    </submittedName>
</protein>
<gene>
    <name evidence="1" type="ORF">ENQ87_04620</name>
</gene>